<name>A0ABW2DKG5_9BACT</name>
<dbReference type="InterPro" id="IPR031107">
    <property type="entry name" value="Small_HSP"/>
</dbReference>
<gene>
    <name evidence="4" type="ORF">ACFQHR_11815</name>
</gene>
<dbReference type="RefSeq" id="WP_066617876.1">
    <property type="nucleotide sequence ID" value="NZ_JBHSYQ010000005.1"/>
</dbReference>
<feature type="domain" description="SHSP" evidence="3">
    <location>
        <begin position="33"/>
        <end position="144"/>
    </location>
</feature>
<comment type="caution">
    <text evidence="4">The sequence shown here is derived from an EMBL/GenBank/DDBJ whole genome shotgun (WGS) entry which is preliminary data.</text>
</comment>
<keyword evidence="5" id="KW-1185">Reference proteome</keyword>
<proteinExistence type="inferred from homology"/>
<dbReference type="CDD" id="cd06464">
    <property type="entry name" value="ACD_sHsps-like"/>
    <property type="match status" value="1"/>
</dbReference>
<evidence type="ECO:0000313" key="4">
    <source>
        <dbReference type="EMBL" id="MFC6998314.1"/>
    </source>
</evidence>
<dbReference type="InterPro" id="IPR002068">
    <property type="entry name" value="A-crystallin/Hsp20_dom"/>
</dbReference>
<evidence type="ECO:0000256" key="2">
    <source>
        <dbReference type="RuleBase" id="RU003616"/>
    </source>
</evidence>
<dbReference type="PANTHER" id="PTHR11527">
    <property type="entry name" value="HEAT-SHOCK PROTEIN 20 FAMILY MEMBER"/>
    <property type="match status" value="1"/>
</dbReference>
<evidence type="ECO:0000313" key="5">
    <source>
        <dbReference type="Proteomes" id="UP001596405"/>
    </source>
</evidence>
<evidence type="ECO:0000256" key="1">
    <source>
        <dbReference type="PROSITE-ProRule" id="PRU00285"/>
    </source>
</evidence>
<dbReference type="Pfam" id="PF00011">
    <property type="entry name" value="HSP20"/>
    <property type="match status" value="1"/>
</dbReference>
<reference evidence="5" key="1">
    <citation type="journal article" date="2019" name="Int. J. Syst. Evol. Microbiol.">
        <title>The Global Catalogue of Microorganisms (GCM) 10K type strain sequencing project: providing services to taxonomists for standard genome sequencing and annotation.</title>
        <authorList>
            <consortium name="The Broad Institute Genomics Platform"/>
            <consortium name="The Broad Institute Genome Sequencing Center for Infectious Disease"/>
            <person name="Wu L."/>
            <person name="Ma J."/>
        </authorList>
    </citation>
    <scope>NUCLEOTIDE SEQUENCE [LARGE SCALE GENOMIC DNA]</scope>
    <source>
        <strain evidence="5">CGMCC 4.7393</strain>
    </source>
</reference>
<dbReference type="Gene3D" id="2.60.40.790">
    <property type="match status" value="1"/>
</dbReference>
<dbReference type="Proteomes" id="UP001596405">
    <property type="component" value="Unassembled WGS sequence"/>
</dbReference>
<sequence length="144" mass="16484">MTTVKQHPVLEGRNAQTFSQVLDRFFNDSVNARRVQGFTPAVDLWETQAGYELEVVLPGLKKEEINVEFQDGVLTVSGERTLSQDRKEVKYHRVENLYGKFRRSFQLPEHVDGAAIDAQFENGVLHISVPKVEEKVMKRQIAVK</sequence>
<dbReference type="EMBL" id="JBHSYQ010000005">
    <property type="protein sequence ID" value="MFC6998314.1"/>
    <property type="molecule type" value="Genomic_DNA"/>
</dbReference>
<dbReference type="SUPFAM" id="SSF49764">
    <property type="entry name" value="HSP20-like chaperones"/>
    <property type="match status" value="1"/>
</dbReference>
<protein>
    <submittedName>
        <fullName evidence="4">Hsp20/alpha crystallin family protein</fullName>
    </submittedName>
</protein>
<dbReference type="InterPro" id="IPR008978">
    <property type="entry name" value="HSP20-like_chaperone"/>
</dbReference>
<organism evidence="4 5">
    <name type="scientific">Rufibacter roseus</name>
    <dbReference type="NCBI Taxonomy" id="1567108"/>
    <lineage>
        <taxon>Bacteria</taxon>
        <taxon>Pseudomonadati</taxon>
        <taxon>Bacteroidota</taxon>
        <taxon>Cytophagia</taxon>
        <taxon>Cytophagales</taxon>
        <taxon>Hymenobacteraceae</taxon>
        <taxon>Rufibacter</taxon>
    </lineage>
</organism>
<comment type="similarity">
    <text evidence="1 2">Belongs to the small heat shock protein (HSP20) family.</text>
</comment>
<dbReference type="PROSITE" id="PS01031">
    <property type="entry name" value="SHSP"/>
    <property type="match status" value="1"/>
</dbReference>
<accession>A0ABW2DKG5</accession>
<evidence type="ECO:0000259" key="3">
    <source>
        <dbReference type="PROSITE" id="PS01031"/>
    </source>
</evidence>